<dbReference type="Proteomes" id="UP000664369">
    <property type="component" value="Unassembled WGS sequence"/>
</dbReference>
<sequence>MKKQYLLPAMLSLGLGLSGCSTNNSKSETATTATGQPVDSASGQLGSQAGPGVQPVPLPDPGIPGFVFPQDSSTINGWVAAGNNTAISQHGWGIWTAITSLTSQSYGGARLRVFETWHTKAEVNALTLESAAHPTQFKGQLVRPLGTIKRALDRPRQFNRDPKLRGRFDALAAAHRVSDGADTTVLEMVSYSPDAADTIVRKKLFLPATLQNMLNQGTPGISGFSNRATAIKPMYEIVPASKAGALYKMKTWTGSPPTPPKGGFYQSLWSSCIYVDPLNRVKPNKAQGNAPFSCTGPTANNTYNLTDFIYYQLTADEAKALNQAQHDTTQHIARTGDYAILVGMHIATEEINNWTWQTMWWTPNPDLVPDPSSAAVVAARPKQLTGAPRHYAMSISYQMVNPAQPPVPKDGIYEGASVYTFNPYLEAPFSSQTFTLPAQLRTKGVVVNNNFGIRTNCMSCHMQASFGPSATDPGYISDTYVARTMPRFNKRLRTAFLWSIPDVARDNTNANAKK</sequence>
<dbReference type="EMBL" id="JAGETZ010000013">
    <property type="protein sequence ID" value="MBO2011934.1"/>
    <property type="molecule type" value="Genomic_DNA"/>
</dbReference>
<organism evidence="2 3">
    <name type="scientific">Hymenobacter negativus</name>
    <dbReference type="NCBI Taxonomy" id="2795026"/>
    <lineage>
        <taxon>Bacteria</taxon>
        <taxon>Pseudomonadati</taxon>
        <taxon>Bacteroidota</taxon>
        <taxon>Cytophagia</taxon>
        <taxon>Cytophagales</taxon>
        <taxon>Hymenobacteraceae</taxon>
        <taxon>Hymenobacter</taxon>
    </lineage>
</organism>
<comment type="caution">
    <text evidence="2">The sequence shown here is derived from an EMBL/GenBank/DDBJ whole genome shotgun (WGS) entry which is preliminary data.</text>
</comment>
<evidence type="ECO:0000256" key="1">
    <source>
        <dbReference type="SAM" id="MobiDB-lite"/>
    </source>
</evidence>
<name>A0ABS3QMD4_9BACT</name>
<protein>
    <recommendedName>
        <fullName evidence="4">Cytochrome c domain-containing protein</fullName>
    </recommendedName>
</protein>
<feature type="compositionally biased region" description="Polar residues" evidence="1">
    <location>
        <begin position="23"/>
        <end position="47"/>
    </location>
</feature>
<evidence type="ECO:0008006" key="4">
    <source>
        <dbReference type="Google" id="ProtNLM"/>
    </source>
</evidence>
<accession>A0ABS3QMD4</accession>
<reference evidence="2 3" key="1">
    <citation type="submission" date="2021-03" db="EMBL/GenBank/DDBJ databases">
        <authorList>
            <person name="Kim M.K."/>
        </authorList>
    </citation>
    <scope>NUCLEOTIDE SEQUENCE [LARGE SCALE GENOMIC DNA]</scope>
    <source>
        <strain evidence="2 3">BT442</strain>
    </source>
</reference>
<feature type="region of interest" description="Disordered" evidence="1">
    <location>
        <begin position="23"/>
        <end position="65"/>
    </location>
</feature>
<keyword evidence="3" id="KW-1185">Reference proteome</keyword>
<dbReference type="PROSITE" id="PS51257">
    <property type="entry name" value="PROKAR_LIPOPROTEIN"/>
    <property type="match status" value="1"/>
</dbReference>
<dbReference type="RefSeq" id="WP_208177617.1">
    <property type="nucleotide sequence ID" value="NZ_JAGETZ010000013.1"/>
</dbReference>
<gene>
    <name evidence="2" type="ORF">J4E00_22910</name>
</gene>
<proteinExistence type="predicted"/>
<evidence type="ECO:0000313" key="3">
    <source>
        <dbReference type="Proteomes" id="UP000664369"/>
    </source>
</evidence>
<evidence type="ECO:0000313" key="2">
    <source>
        <dbReference type="EMBL" id="MBO2011934.1"/>
    </source>
</evidence>